<dbReference type="CDD" id="cd06261">
    <property type="entry name" value="TM_PBP2"/>
    <property type="match status" value="1"/>
</dbReference>
<evidence type="ECO:0000256" key="7">
    <source>
        <dbReference type="ARBA" id="ARBA00022970"/>
    </source>
</evidence>
<dbReference type="GO" id="GO:0022857">
    <property type="term" value="F:transmembrane transporter activity"/>
    <property type="evidence" value="ECO:0007669"/>
    <property type="project" value="InterPro"/>
</dbReference>
<keyword evidence="5" id="KW-1003">Cell membrane</keyword>
<evidence type="ECO:0000256" key="8">
    <source>
        <dbReference type="ARBA" id="ARBA00022989"/>
    </source>
</evidence>
<dbReference type="InterPro" id="IPR010065">
    <property type="entry name" value="AA_ABC_transptr_permease_3TM"/>
</dbReference>
<keyword evidence="8 10" id="KW-1133">Transmembrane helix</keyword>
<dbReference type="Gene3D" id="1.10.3720.10">
    <property type="entry name" value="MetI-like"/>
    <property type="match status" value="1"/>
</dbReference>
<dbReference type="GO" id="GO:0006865">
    <property type="term" value="P:amino acid transport"/>
    <property type="evidence" value="ECO:0007669"/>
    <property type="project" value="UniProtKB-KW"/>
</dbReference>
<dbReference type="NCBIfam" id="TIGR01726">
    <property type="entry name" value="HEQRo_perm_3TM"/>
    <property type="match status" value="1"/>
</dbReference>
<gene>
    <name evidence="12" type="primary">gtpD</name>
    <name evidence="12" type="ORF">SAE02_05920</name>
</gene>
<evidence type="ECO:0000313" key="13">
    <source>
        <dbReference type="Proteomes" id="UP000321523"/>
    </source>
</evidence>
<name>A0A512DIY7_9PROT</name>
<feature type="transmembrane region" description="Helical" evidence="10">
    <location>
        <begin position="128"/>
        <end position="153"/>
    </location>
</feature>
<organism evidence="12 13">
    <name type="scientific">Skermanella aerolata</name>
    <dbReference type="NCBI Taxonomy" id="393310"/>
    <lineage>
        <taxon>Bacteria</taxon>
        <taxon>Pseudomonadati</taxon>
        <taxon>Pseudomonadota</taxon>
        <taxon>Alphaproteobacteria</taxon>
        <taxon>Rhodospirillales</taxon>
        <taxon>Azospirillaceae</taxon>
        <taxon>Skermanella</taxon>
    </lineage>
</organism>
<evidence type="ECO:0000256" key="1">
    <source>
        <dbReference type="ARBA" id="ARBA00003159"/>
    </source>
</evidence>
<dbReference type="EMBL" id="BJYZ01000002">
    <property type="protein sequence ID" value="GEO36444.1"/>
    <property type="molecule type" value="Genomic_DNA"/>
</dbReference>
<comment type="caution">
    <text evidence="12">The sequence shown here is derived from an EMBL/GenBank/DDBJ whole genome shotgun (WGS) entry which is preliminary data.</text>
</comment>
<keyword evidence="4 10" id="KW-0813">Transport</keyword>
<evidence type="ECO:0000256" key="6">
    <source>
        <dbReference type="ARBA" id="ARBA00022692"/>
    </source>
</evidence>
<accession>A0A512DIY7</accession>
<proteinExistence type="inferred from homology"/>
<dbReference type="InterPro" id="IPR043429">
    <property type="entry name" value="ArtM/GltK/GlnP/TcyL/YhdX-like"/>
</dbReference>
<feature type="transmembrane region" description="Helical" evidence="10">
    <location>
        <begin position="188"/>
        <end position="209"/>
    </location>
</feature>
<evidence type="ECO:0000256" key="2">
    <source>
        <dbReference type="ARBA" id="ARBA00004429"/>
    </source>
</evidence>
<feature type="transmembrane region" description="Helical" evidence="10">
    <location>
        <begin position="61"/>
        <end position="79"/>
    </location>
</feature>
<keyword evidence="7" id="KW-0029">Amino-acid transport</keyword>
<keyword evidence="13" id="KW-1185">Reference proteome</keyword>
<sequence length="238" mass="26235">MTLILENLPLFWTALLQTFQLAVVTLLFATLISALVGLMTVTKRRWVRFIAFAYIELLRDIPLIVNVMFVYFGAPLVGISLDPFAAATISFSLWGGANGAEIVRSGFASVSRHQEQSAMALGLKPWEIFWFVLGPQALLPMIPPFTGLFSLLIQATSLASIVGATEFFRAAQIVVERTTLMTGYSPAFLIYGFVLLVYFVICASLAAGTKKLERYLTTRQSRRMPSAATAVQPVRETV</sequence>
<dbReference type="PROSITE" id="PS50928">
    <property type="entry name" value="ABC_TM1"/>
    <property type="match status" value="1"/>
</dbReference>
<keyword evidence="6 10" id="KW-0812">Transmembrane</keyword>
<feature type="domain" description="ABC transmembrane type-1" evidence="11">
    <location>
        <begin position="15"/>
        <end position="201"/>
    </location>
</feature>
<comment type="similarity">
    <text evidence="3">Belongs to the binding-protein-dependent transport system permease family. HisMQ subfamily.</text>
</comment>
<comment type="subcellular location">
    <subcellularLocation>
        <location evidence="2">Cell inner membrane</location>
        <topology evidence="2">Multi-pass membrane protein</topology>
    </subcellularLocation>
    <subcellularLocation>
        <location evidence="10">Cell membrane</location>
        <topology evidence="10">Multi-pass membrane protein</topology>
    </subcellularLocation>
</comment>
<evidence type="ECO:0000256" key="10">
    <source>
        <dbReference type="RuleBase" id="RU363032"/>
    </source>
</evidence>
<dbReference type="PANTHER" id="PTHR30614">
    <property type="entry name" value="MEMBRANE COMPONENT OF AMINO ACID ABC TRANSPORTER"/>
    <property type="match status" value="1"/>
</dbReference>
<protein>
    <submittedName>
        <fullName evidence="12">Amino acid ABC transporter permease</fullName>
    </submittedName>
</protein>
<comment type="function">
    <text evidence="1">Part of the binding-protein-dependent transport system for glutamine; probably responsible for the translocation of the substrate across the membrane.</text>
</comment>
<evidence type="ECO:0000256" key="4">
    <source>
        <dbReference type="ARBA" id="ARBA00022448"/>
    </source>
</evidence>
<keyword evidence="9 10" id="KW-0472">Membrane</keyword>
<evidence type="ECO:0000256" key="9">
    <source>
        <dbReference type="ARBA" id="ARBA00023136"/>
    </source>
</evidence>
<dbReference type="OrthoDB" id="7190458at2"/>
<dbReference type="Pfam" id="PF00528">
    <property type="entry name" value="BPD_transp_1"/>
    <property type="match status" value="1"/>
</dbReference>
<dbReference type="InterPro" id="IPR035906">
    <property type="entry name" value="MetI-like_sf"/>
</dbReference>
<dbReference type="RefSeq" id="WP_044425438.1">
    <property type="nucleotide sequence ID" value="NZ_BJYZ01000002.1"/>
</dbReference>
<evidence type="ECO:0000256" key="3">
    <source>
        <dbReference type="ARBA" id="ARBA00010072"/>
    </source>
</evidence>
<evidence type="ECO:0000259" key="11">
    <source>
        <dbReference type="PROSITE" id="PS50928"/>
    </source>
</evidence>
<evidence type="ECO:0000256" key="5">
    <source>
        <dbReference type="ARBA" id="ARBA00022475"/>
    </source>
</evidence>
<dbReference type="SUPFAM" id="SSF161098">
    <property type="entry name" value="MetI-like"/>
    <property type="match status" value="1"/>
</dbReference>
<dbReference type="PANTHER" id="PTHR30614:SF20">
    <property type="entry name" value="GLUTAMINE TRANSPORT SYSTEM PERMEASE PROTEIN GLNP"/>
    <property type="match status" value="1"/>
</dbReference>
<feature type="transmembrane region" description="Helical" evidence="10">
    <location>
        <begin position="20"/>
        <end position="41"/>
    </location>
</feature>
<dbReference type="InterPro" id="IPR000515">
    <property type="entry name" value="MetI-like"/>
</dbReference>
<evidence type="ECO:0000313" key="12">
    <source>
        <dbReference type="EMBL" id="GEO36444.1"/>
    </source>
</evidence>
<reference evidence="12 13" key="1">
    <citation type="submission" date="2019-07" db="EMBL/GenBank/DDBJ databases">
        <title>Whole genome shotgun sequence of Skermanella aerolata NBRC 106429.</title>
        <authorList>
            <person name="Hosoyama A."/>
            <person name="Uohara A."/>
            <person name="Ohji S."/>
            <person name="Ichikawa N."/>
        </authorList>
    </citation>
    <scope>NUCLEOTIDE SEQUENCE [LARGE SCALE GENOMIC DNA]</scope>
    <source>
        <strain evidence="12 13">NBRC 106429</strain>
    </source>
</reference>
<dbReference type="Proteomes" id="UP000321523">
    <property type="component" value="Unassembled WGS sequence"/>
</dbReference>
<dbReference type="GO" id="GO:0043190">
    <property type="term" value="C:ATP-binding cassette (ABC) transporter complex"/>
    <property type="evidence" value="ECO:0007669"/>
    <property type="project" value="InterPro"/>
</dbReference>
<dbReference type="AlphaFoldDB" id="A0A512DIY7"/>